<evidence type="ECO:0000259" key="1">
    <source>
        <dbReference type="Pfam" id="PF13837"/>
    </source>
</evidence>
<dbReference type="PANTHER" id="PTHR47595">
    <property type="entry name" value="HEAT SHOCK 70 KDA PROTEIN 14"/>
    <property type="match status" value="1"/>
</dbReference>
<organism evidence="2 3">
    <name type="scientific">Temnothorax longispinosus</name>
    <dbReference type="NCBI Taxonomy" id="300112"/>
    <lineage>
        <taxon>Eukaryota</taxon>
        <taxon>Metazoa</taxon>
        <taxon>Ecdysozoa</taxon>
        <taxon>Arthropoda</taxon>
        <taxon>Hexapoda</taxon>
        <taxon>Insecta</taxon>
        <taxon>Pterygota</taxon>
        <taxon>Neoptera</taxon>
        <taxon>Endopterygota</taxon>
        <taxon>Hymenoptera</taxon>
        <taxon>Apocrita</taxon>
        <taxon>Aculeata</taxon>
        <taxon>Formicoidea</taxon>
        <taxon>Formicidae</taxon>
        <taxon>Myrmicinae</taxon>
        <taxon>Temnothorax</taxon>
    </lineage>
</organism>
<gene>
    <name evidence="2" type="ORF">DBV15_12267</name>
</gene>
<sequence>MKTIKLYDPETDNTYILEVNEEEAERANDDGFRWPHEAVLLLLEVFKERETKLTSGKMSVKKFWDMVASVLREKDYNVTGSQCKSKMTGLKNTYKSVKDHNAKSGNNKRTWRYFDVNIMNKLYMKRLFFY</sequence>
<dbReference type="EMBL" id="QBLH01003078">
    <property type="protein sequence ID" value="TGZ45690.1"/>
    <property type="molecule type" value="Genomic_DNA"/>
</dbReference>
<evidence type="ECO:0000313" key="3">
    <source>
        <dbReference type="Proteomes" id="UP000310200"/>
    </source>
</evidence>
<accession>A0A4S2K9F4</accession>
<reference evidence="2 3" key="1">
    <citation type="journal article" date="2019" name="Philos. Trans. R. Soc. Lond., B, Biol. Sci.">
        <title>Ant behaviour and brain gene expression of defending hosts depend on the ecological success of the intruding social parasite.</title>
        <authorList>
            <person name="Kaur R."/>
            <person name="Stoldt M."/>
            <person name="Jongepier E."/>
            <person name="Feldmeyer B."/>
            <person name="Menzel F."/>
            <person name="Bornberg-Bauer E."/>
            <person name="Foitzik S."/>
        </authorList>
    </citation>
    <scope>NUCLEOTIDE SEQUENCE [LARGE SCALE GENOMIC DNA]</scope>
    <source>
        <tissue evidence="2">Whole body</tissue>
    </source>
</reference>
<proteinExistence type="predicted"/>
<dbReference type="Gene3D" id="1.10.10.60">
    <property type="entry name" value="Homeodomain-like"/>
    <property type="match status" value="1"/>
</dbReference>
<feature type="domain" description="Myb/SANT-like DNA-binding" evidence="1">
    <location>
        <begin position="33"/>
        <end position="115"/>
    </location>
</feature>
<comment type="caution">
    <text evidence="2">The sequence shown here is derived from an EMBL/GenBank/DDBJ whole genome shotgun (WGS) entry which is preliminary data.</text>
</comment>
<dbReference type="PANTHER" id="PTHR47595:SF1">
    <property type="entry name" value="MYB_SANT-LIKE DNA-BINDING DOMAIN-CONTAINING PROTEIN"/>
    <property type="match status" value="1"/>
</dbReference>
<dbReference type="Proteomes" id="UP000310200">
    <property type="component" value="Unassembled WGS sequence"/>
</dbReference>
<dbReference type="AlphaFoldDB" id="A0A4S2K9F4"/>
<evidence type="ECO:0000313" key="2">
    <source>
        <dbReference type="EMBL" id="TGZ45690.1"/>
    </source>
</evidence>
<name>A0A4S2K9F4_9HYME</name>
<dbReference type="InterPro" id="IPR044822">
    <property type="entry name" value="Myb_DNA-bind_4"/>
</dbReference>
<keyword evidence="3" id="KW-1185">Reference proteome</keyword>
<protein>
    <recommendedName>
        <fullName evidence="1">Myb/SANT-like DNA-binding domain-containing protein</fullName>
    </recommendedName>
</protein>
<dbReference type="Pfam" id="PF13837">
    <property type="entry name" value="Myb_DNA-bind_4"/>
    <property type="match status" value="1"/>
</dbReference>